<evidence type="ECO:0000256" key="2">
    <source>
        <dbReference type="ARBA" id="ARBA00022695"/>
    </source>
</evidence>
<feature type="region of interest" description="Disordered" evidence="6">
    <location>
        <begin position="199"/>
        <end position="221"/>
    </location>
</feature>
<dbReference type="KEGG" id="ndp:E2C04_06020"/>
<dbReference type="EC" id="2.7.7.105" evidence="5"/>
<evidence type="ECO:0000256" key="4">
    <source>
        <dbReference type="ARBA" id="ARBA00023134"/>
    </source>
</evidence>
<feature type="binding site" evidence="5">
    <location>
        <position position="159"/>
    </location>
    <ligand>
        <name>phosphoenolpyruvate</name>
        <dbReference type="ChEBI" id="CHEBI:58702"/>
    </ligand>
</feature>
<evidence type="ECO:0000256" key="1">
    <source>
        <dbReference type="ARBA" id="ARBA00022679"/>
    </source>
</evidence>
<feature type="binding site" evidence="5">
    <location>
        <position position="156"/>
    </location>
    <ligand>
        <name>phosphoenolpyruvate</name>
        <dbReference type="ChEBI" id="CHEBI:58702"/>
    </ligand>
</feature>
<protein>
    <recommendedName>
        <fullName evidence="5">Phosphoenolpyruvate guanylyltransferase</fullName>
        <shortName evidence="5">PEP guanylyltransferase</shortName>
        <ecNumber evidence="5">2.7.7.105</ecNumber>
    </recommendedName>
</protein>
<comment type="catalytic activity">
    <reaction evidence="5">
        <text>phosphoenolpyruvate + GTP + H(+) = enolpyruvoyl-2-diphospho-5'-guanosine + diphosphate</text>
        <dbReference type="Rhea" id="RHEA:30519"/>
        <dbReference type="ChEBI" id="CHEBI:15378"/>
        <dbReference type="ChEBI" id="CHEBI:33019"/>
        <dbReference type="ChEBI" id="CHEBI:37565"/>
        <dbReference type="ChEBI" id="CHEBI:58702"/>
        <dbReference type="ChEBI" id="CHEBI:143701"/>
        <dbReference type="EC" id="2.7.7.105"/>
    </reaction>
</comment>
<reference evidence="7 8" key="1">
    <citation type="journal article" date="2008" name="Int. J. Syst. Evol. Microbiol.">
        <title>Nocardioides daphniae sp. nov., isolated from Daphnia cucullata (Crustacea: Cladocera).</title>
        <authorList>
            <person name="Toth E.M."/>
            <person name="Keki Z."/>
            <person name="Homonnay Z.G."/>
            <person name="Borsodi A.K."/>
            <person name="Marialigeti K."/>
            <person name="Schumann P."/>
        </authorList>
    </citation>
    <scope>NUCLEOTIDE SEQUENCE [LARGE SCALE GENOMIC DNA]</scope>
    <source>
        <strain evidence="7 8">JCM 16608</strain>
    </source>
</reference>
<dbReference type="InterPro" id="IPR029044">
    <property type="entry name" value="Nucleotide-diphossugar_trans"/>
</dbReference>
<proteinExistence type="inferred from homology"/>
<dbReference type="EMBL" id="CP038462">
    <property type="protein sequence ID" value="QCC76888.1"/>
    <property type="molecule type" value="Genomic_DNA"/>
</dbReference>
<evidence type="ECO:0000256" key="6">
    <source>
        <dbReference type="SAM" id="MobiDB-lite"/>
    </source>
</evidence>
<comment type="pathway">
    <text evidence="5">Cofactor biosynthesis; coenzyme F420 biosynthesis.</text>
</comment>
<dbReference type="OrthoDB" id="9151145at2"/>
<dbReference type="Proteomes" id="UP000297025">
    <property type="component" value="Chromosome"/>
</dbReference>
<sequence>MSGEDFVVLVPVKRLAVAKSRLAALGDEQRRALAEAFVLDTVTAALAAETVRAVLVVTDDHRLAATLARMGCAVVPDGVSDDLNQTLRLAAAEAVRRWPGTRPAALCADLPALTPEALDEALTHARGNEVAVVADAAGRGTTLYAAAYDAFSPRFGHESREAHLAAGAVEVDARPALRQDVDSPADLGGAMLLGVGPHTRARHRARLRGPRSTQTGPPPCGEGPVGVSLGVKPQSTAGFQDGRAASWALIASSWLSVIPMSSRPSRKRQRV</sequence>
<dbReference type="GO" id="GO:0052645">
    <property type="term" value="P:F420-0 metabolic process"/>
    <property type="evidence" value="ECO:0007669"/>
    <property type="project" value="UniProtKB-UniRule"/>
</dbReference>
<dbReference type="PANTHER" id="PTHR40392">
    <property type="entry name" value="2-PHOSPHO-L-LACTATE GUANYLYLTRANSFERASE"/>
    <property type="match status" value="1"/>
</dbReference>
<dbReference type="NCBIfam" id="TIGR03552">
    <property type="entry name" value="F420_cofC"/>
    <property type="match status" value="1"/>
</dbReference>
<dbReference type="Pfam" id="PF01983">
    <property type="entry name" value="CofC"/>
    <property type="match status" value="1"/>
</dbReference>
<dbReference type="GO" id="GO:0005525">
    <property type="term" value="F:GTP binding"/>
    <property type="evidence" value="ECO:0007669"/>
    <property type="project" value="UniProtKB-KW"/>
</dbReference>
<comment type="similarity">
    <text evidence="5">Belongs to the CofC family.</text>
</comment>
<dbReference type="AlphaFoldDB" id="A0A4P7UC75"/>
<evidence type="ECO:0000256" key="3">
    <source>
        <dbReference type="ARBA" id="ARBA00022741"/>
    </source>
</evidence>
<name>A0A4P7UC75_9ACTN</name>
<feature type="compositionally biased region" description="Basic residues" evidence="6">
    <location>
        <begin position="199"/>
        <end position="209"/>
    </location>
</feature>
<evidence type="ECO:0000256" key="5">
    <source>
        <dbReference type="HAMAP-Rule" id="MF_02114"/>
    </source>
</evidence>
<dbReference type="PANTHER" id="PTHR40392:SF1">
    <property type="entry name" value="2-PHOSPHO-L-LACTATE GUANYLYLTRANSFERASE"/>
    <property type="match status" value="1"/>
</dbReference>
<comment type="function">
    <text evidence="5">Guanylyltransferase that catalyzes the activation of phosphoenolpyruvate (PEP) as enolpyruvoyl-2-diphospho-5'-guanosine, via the condensation of PEP with GTP. It is involved in the biosynthesis of coenzyme F420, a hydride carrier cofactor.</text>
</comment>
<keyword evidence="1 5" id="KW-0808">Transferase</keyword>
<dbReference type="HAMAP" id="MF_02114">
    <property type="entry name" value="CofC"/>
    <property type="match status" value="1"/>
</dbReference>
<accession>A0A4P7UC75</accession>
<keyword evidence="2 5" id="KW-0548">Nucleotidyltransferase</keyword>
<keyword evidence="4 5" id="KW-0342">GTP-binding</keyword>
<dbReference type="UniPathway" id="UPA00071"/>
<evidence type="ECO:0000313" key="7">
    <source>
        <dbReference type="EMBL" id="QCC76888.1"/>
    </source>
</evidence>
<keyword evidence="3 5" id="KW-0547">Nucleotide-binding</keyword>
<dbReference type="GO" id="GO:0043814">
    <property type="term" value="F:phospholactate guanylyltransferase activity"/>
    <property type="evidence" value="ECO:0007669"/>
    <property type="project" value="InterPro"/>
</dbReference>
<dbReference type="Gene3D" id="3.90.550.10">
    <property type="entry name" value="Spore Coat Polysaccharide Biosynthesis Protein SpsA, Chain A"/>
    <property type="match status" value="1"/>
</dbReference>
<dbReference type="InterPro" id="IPR002835">
    <property type="entry name" value="CofC"/>
</dbReference>
<organism evidence="7 8">
    <name type="scientific">Nocardioides daphniae</name>
    <dbReference type="NCBI Taxonomy" id="402297"/>
    <lineage>
        <taxon>Bacteria</taxon>
        <taxon>Bacillati</taxon>
        <taxon>Actinomycetota</taxon>
        <taxon>Actinomycetes</taxon>
        <taxon>Propionibacteriales</taxon>
        <taxon>Nocardioidaceae</taxon>
        <taxon>Nocardioides</taxon>
    </lineage>
</organism>
<dbReference type="RefSeq" id="WP_135831935.1">
    <property type="nucleotide sequence ID" value="NZ_CP038462.1"/>
</dbReference>
<gene>
    <name evidence="7" type="primary">cofC</name>
    <name evidence="5" type="synonym">fbiD</name>
    <name evidence="7" type="ORF">E2C04_06020</name>
</gene>
<feature type="binding site" evidence="5">
    <location>
        <position position="141"/>
    </location>
    <ligand>
        <name>phosphoenolpyruvate</name>
        <dbReference type="ChEBI" id="CHEBI:58702"/>
    </ligand>
</feature>
<dbReference type="SUPFAM" id="SSF53448">
    <property type="entry name" value="Nucleotide-diphospho-sugar transferases"/>
    <property type="match status" value="1"/>
</dbReference>
<evidence type="ECO:0000313" key="8">
    <source>
        <dbReference type="Proteomes" id="UP000297025"/>
    </source>
</evidence>